<accession>W2RPY8</accession>
<organism evidence="2 3">
    <name type="scientific">Cyphellophora europaea (strain CBS 101466)</name>
    <name type="common">Phialophora europaea</name>
    <dbReference type="NCBI Taxonomy" id="1220924"/>
    <lineage>
        <taxon>Eukaryota</taxon>
        <taxon>Fungi</taxon>
        <taxon>Dikarya</taxon>
        <taxon>Ascomycota</taxon>
        <taxon>Pezizomycotina</taxon>
        <taxon>Eurotiomycetes</taxon>
        <taxon>Chaetothyriomycetidae</taxon>
        <taxon>Chaetothyriales</taxon>
        <taxon>Cyphellophoraceae</taxon>
        <taxon>Cyphellophora</taxon>
    </lineage>
</organism>
<reference evidence="2 3" key="1">
    <citation type="submission" date="2013-03" db="EMBL/GenBank/DDBJ databases">
        <title>The Genome Sequence of Phialophora europaea CBS 101466.</title>
        <authorList>
            <consortium name="The Broad Institute Genomics Platform"/>
            <person name="Cuomo C."/>
            <person name="de Hoog S."/>
            <person name="Gorbushina A."/>
            <person name="Walker B."/>
            <person name="Young S.K."/>
            <person name="Zeng Q."/>
            <person name="Gargeya S."/>
            <person name="Fitzgerald M."/>
            <person name="Haas B."/>
            <person name="Abouelleil A."/>
            <person name="Allen A.W."/>
            <person name="Alvarado L."/>
            <person name="Arachchi H.M."/>
            <person name="Berlin A.M."/>
            <person name="Chapman S.B."/>
            <person name="Gainer-Dewar J."/>
            <person name="Goldberg J."/>
            <person name="Griggs A."/>
            <person name="Gujja S."/>
            <person name="Hansen M."/>
            <person name="Howarth C."/>
            <person name="Imamovic A."/>
            <person name="Ireland A."/>
            <person name="Larimer J."/>
            <person name="McCowan C."/>
            <person name="Murphy C."/>
            <person name="Pearson M."/>
            <person name="Poon T.W."/>
            <person name="Priest M."/>
            <person name="Roberts A."/>
            <person name="Saif S."/>
            <person name="Shea T."/>
            <person name="Sisk P."/>
            <person name="Sykes S."/>
            <person name="Wortman J."/>
            <person name="Nusbaum C."/>
            <person name="Birren B."/>
        </authorList>
    </citation>
    <scope>NUCLEOTIDE SEQUENCE [LARGE SCALE GENOMIC DNA]</scope>
    <source>
        <strain evidence="2 3">CBS 101466</strain>
    </source>
</reference>
<keyword evidence="3" id="KW-1185">Reference proteome</keyword>
<evidence type="ECO:0000313" key="2">
    <source>
        <dbReference type="EMBL" id="ETN38360.1"/>
    </source>
</evidence>
<dbReference type="GeneID" id="19973734"/>
<name>W2RPY8_CYPE1</name>
<proteinExistence type="predicted"/>
<dbReference type="InParanoid" id="W2RPY8"/>
<dbReference type="VEuPathDB" id="FungiDB:HMPREF1541_06395"/>
<feature type="region of interest" description="Disordered" evidence="1">
    <location>
        <begin position="20"/>
        <end position="42"/>
    </location>
</feature>
<dbReference type="HOGENOM" id="CLU_065203_0_0_1"/>
<feature type="compositionally biased region" description="Basic and acidic residues" evidence="1">
    <location>
        <begin position="145"/>
        <end position="161"/>
    </location>
</feature>
<evidence type="ECO:0000256" key="1">
    <source>
        <dbReference type="SAM" id="MobiDB-lite"/>
    </source>
</evidence>
<gene>
    <name evidence="2" type="ORF">HMPREF1541_06395</name>
</gene>
<dbReference type="InterPro" id="IPR058940">
    <property type="entry name" value="mS26_fungi"/>
</dbReference>
<feature type="region of interest" description="Disordered" evidence="1">
    <location>
        <begin position="135"/>
        <end position="161"/>
    </location>
</feature>
<dbReference type="STRING" id="1220924.W2RPY8"/>
<dbReference type="CDD" id="cd23703">
    <property type="entry name" value="mS26_PET12"/>
    <property type="match status" value="1"/>
</dbReference>
<sequence>MEALSHSVCRSCRTRFVSGVNPSSRPFSSTTTSRAIPPESPLFVDVPRSFQPDLRRRPIQKGYLPTPKQIFPRSRPEKLTSEYALAATPLPKNPVDLNDPSLSEHARYKARMADLRRSHLRSGLSELQVRKTSLDKRTQLRSQMKRAESERLVHQAPREDERLTNASIPASMSPDIKHHFSPAEALALHEQKMQNVARAASQKVAERTDQLHTLYVNAKNFITSEEQLLEAVKREFAPDRFGHNNKSMWDKRSDTGAHNQRFSKVGPEGIQDMLLGQGVSGGTTEPRGALRDALARNDAERMKKIGEKLSGGKI</sequence>
<dbReference type="Pfam" id="PF26163">
    <property type="entry name" value="mS26"/>
    <property type="match status" value="1"/>
</dbReference>
<dbReference type="OrthoDB" id="5223508at2759"/>
<evidence type="ECO:0000313" key="3">
    <source>
        <dbReference type="Proteomes" id="UP000030752"/>
    </source>
</evidence>
<protein>
    <submittedName>
        <fullName evidence="2">Uncharacterized protein</fullName>
    </submittedName>
</protein>
<dbReference type="EMBL" id="KB822722">
    <property type="protein sequence ID" value="ETN38360.1"/>
    <property type="molecule type" value="Genomic_DNA"/>
</dbReference>
<dbReference type="AlphaFoldDB" id="W2RPY8"/>
<dbReference type="eggNOG" id="ENOG502S3Z9">
    <property type="taxonomic scope" value="Eukaryota"/>
</dbReference>
<feature type="compositionally biased region" description="Low complexity" evidence="1">
    <location>
        <begin position="22"/>
        <end position="34"/>
    </location>
</feature>
<dbReference type="Proteomes" id="UP000030752">
    <property type="component" value="Unassembled WGS sequence"/>
</dbReference>
<dbReference type="RefSeq" id="XP_008718949.1">
    <property type="nucleotide sequence ID" value="XM_008720727.1"/>
</dbReference>